<accession>A0A409VRD3</accession>
<dbReference type="GO" id="GO:0016020">
    <property type="term" value="C:membrane"/>
    <property type="evidence" value="ECO:0007669"/>
    <property type="project" value="GOC"/>
</dbReference>
<organism evidence="2 3">
    <name type="scientific">Gymnopilus dilepis</name>
    <dbReference type="NCBI Taxonomy" id="231916"/>
    <lineage>
        <taxon>Eukaryota</taxon>
        <taxon>Fungi</taxon>
        <taxon>Dikarya</taxon>
        <taxon>Basidiomycota</taxon>
        <taxon>Agaricomycotina</taxon>
        <taxon>Agaricomycetes</taxon>
        <taxon>Agaricomycetidae</taxon>
        <taxon>Agaricales</taxon>
        <taxon>Agaricineae</taxon>
        <taxon>Hymenogastraceae</taxon>
        <taxon>Gymnopilus</taxon>
    </lineage>
</organism>
<protein>
    <submittedName>
        <fullName evidence="2">Uncharacterized protein</fullName>
    </submittedName>
</protein>
<feature type="transmembrane region" description="Helical" evidence="1">
    <location>
        <begin position="112"/>
        <end position="133"/>
    </location>
</feature>
<keyword evidence="1" id="KW-0812">Transmembrane</keyword>
<gene>
    <name evidence="2" type="ORF">CVT26_001722</name>
</gene>
<keyword evidence="3" id="KW-1185">Reference proteome</keyword>
<dbReference type="EMBL" id="NHYE01005587">
    <property type="protein sequence ID" value="PPQ68807.1"/>
    <property type="molecule type" value="Genomic_DNA"/>
</dbReference>
<dbReference type="Proteomes" id="UP000284706">
    <property type="component" value="Unassembled WGS sequence"/>
</dbReference>
<reference evidence="2 3" key="1">
    <citation type="journal article" date="2018" name="Evol. Lett.">
        <title>Horizontal gene cluster transfer increased hallucinogenic mushroom diversity.</title>
        <authorList>
            <person name="Reynolds H.T."/>
            <person name="Vijayakumar V."/>
            <person name="Gluck-Thaler E."/>
            <person name="Korotkin H.B."/>
            <person name="Matheny P.B."/>
            <person name="Slot J.C."/>
        </authorList>
    </citation>
    <scope>NUCLEOTIDE SEQUENCE [LARGE SCALE GENOMIC DNA]</scope>
    <source>
        <strain evidence="2 3">SRW20</strain>
    </source>
</reference>
<feature type="transmembrane region" description="Helical" evidence="1">
    <location>
        <begin position="21"/>
        <end position="44"/>
    </location>
</feature>
<dbReference type="InParanoid" id="A0A409VRD3"/>
<sequence>MLLFFGAPIIRSSDIFVYDNLAFKTYLLALLVSIMAVFPPAYAIGVPNLGNHSDSVVQRWTWVRLFIELSCRNSVERALLYPALFLGVGSGSYPLRLTGIDLGRHAWPLTPAFGAIAGYILSSIIALTVNSILDLAEQHANSQVNSTARKKTQ</sequence>
<keyword evidence="1" id="KW-0472">Membrane</keyword>
<evidence type="ECO:0000256" key="1">
    <source>
        <dbReference type="SAM" id="Phobius"/>
    </source>
</evidence>
<dbReference type="UniPathway" id="UPA00196"/>
<keyword evidence="1" id="KW-1133">Transmembrane helix</keyword>
<dbReference type="STRING" id="231916.A0A409VRD3"/>
<proteinExistence type="predicted"/>
<dbReference type="OrthoDB" id="17366at2759"/>
<evidence type="ECO:0000313" key="2">
    <source>
        <dbReference type="EMBL" id="PPQ68807.1"/>
    </source>
</evidence>
<dbReference type="GO" id="GO:0006506">
    <property type="term" value="P:GPI anchor biosynthetic process"/>
    <property type="evidence" value="ECO:0007669"/>
    <property type="project" value="UniProtKB-UniPathway"/>
</dbReference>
<evidence type="ECO:0000313" key="3">
    <source>
        <dbReference type="Proteomes" id="UP000284706"/>
    </source>
</evidence>
<dbReference type="AlphaFoldDB" id="A0A409VRD3"/>
<comment type="caution">
    <text evidence="2">The sequence shown here is derived from an EMBL/GenBank/DDBJ whole genome shotgun (WGS) entry which is preliminary data.</text>
</comment>
<name>A0A409VRD3_9AGAR</name>